<reference evidence="2" key="1">
    <citation type="submission" date="2014-01" db="EMBL/GenBank/DDBJ databases">
        <authorList>
            <person name="Brown-Elliot B."/>
            <person name="Wallace R."/>
            <person name="Lenaerts A."/>
            <person name="Ordway D."/>
            <person name="DeGroote M.A."/>
            <person name="Parker T."/>
            <person name="Sizemore C."/>
            <person name="Tallon L.J."/>
            <person name="Sadzewicz L.K."/>
            <person name="Sengamalay N."/>
            <person name="Fraser C.M."/>
            <person name="Hine E."/>
            <person name="Shefchek K.A."/>
            <person name="Das S.P."/>
            <person name="Tettelin H."/>
        </authorList>
    </citation>
    <scope>NUCLEOTIDE SEQUENCE [LARGE SCALE GENOMIC DNA]</scope>
    <source>
        <strain evidence="2">4042</strain>
    </source>
</reference>
<feature type="compositionally biased region" description="Polar residues" evidence="1">
    <location>
        <begin position="92"/>
        <end position="109"/>
    </location>
</feature>
<accession>X7YL02</accession>
<dbReference type="EMBL" id="JAOB01000093">
    <property type="protein sequence ID" value="EUA07070.1"/>
    <property type="molecule type" value="Genomic_DNA"/>
</dbReference>
<comment type="caution">
    <text evidence="2">The sequence shown here is derived from an EMBL/GenBank/DDBJ whole genome shotgun (WGS) entry which is preliminary data.</text>
</comment>
<protein>
    <submittedName>
        <fullName evidence="2">Uncharacterized protein</fullName>
    </submittedName>
</protein>
<sequence length="116" mass="12348">MVLISVGASKITAGRRGQTRRQQLAEAARSGGMVDEQIGPPCSNNSCRHRPHGASNRPLASTHASASSLPPPVECRALTTPHSAQRPRPYETFSTLHPVTTRPSSTSAAAPTRNRE</sequence>
<dbReference type="AlphaFoldDB" id="X7YL02"/>
<name>X7YL02_MYCXE</name>
<gene>
    <name evidence="2" type="ORF">I553_0407</name>
</gene>
<feature type="region of interest" description="Disordered" evidence="1">
    <location>
        <begin position="13"/>
        <end position="116"/>
    </location>
</feature>
<evidence type="ECO:0000256" key="1">
    <source>
        <dbReference type="SAM" id="MobiDB-lite"/>
    </source>
</evidence>
<proteinExistence type="predicted"/>
<feature type="compositionally biased region" description="Polar residues" evidence="1">
    <location>
        <begin position="58"/>
        <end position="68"/>
    </location>
</feature>
<evidence type="ECO:0000313" key="2">
    <source>
        <dbReference type="EMBL" id="EUA07070.1"/>
    </source>
</evidence>
<organism evidence="2">
    <name type="scientific">Mycobacterium xenopi 4042</name>
    <dbReference type="NCBI Taxonomy" id="1299334"/>
    <lineage>
        <taxon>Bacteria</taxon>
        <taxon>Bacillati</taxon>
        <taxon>Actinomycetota</taxon>
        <taxon>Actinomycetes</taxon>
        <taxon>Mycobacteriales</taxon>
        <taxon>Mycobacteriaceae</taxon>
        <taxon>Mycobacterium</taxon>
    </lineage>
</organism>